<dbReference type="Gene3D" id="3.10.180.10">
    <property type="entry name" value="2,3-Dihydroxybiphenyl 1,2-Dioxygenase, domain 1"/>
    <property type="match status" value="2"/>
</dbReference>
<accession>A0A563E5V3</accession>
<reference evidence="2 3" key="2">
    <citation type="submission" date="2019-08" db="EMBL/GenBank/DDBJ databases">
        <title>Jejuicoccus antrihumi gen. nov., sp. nov., a new member of the family Dermacoccaceae isolated from a cave.</title>
        <authorList>
            <person name="Schumann P."/>
            <person name="Kim I.S."/>
        </authorList>
    </citation>
    <scope>NUCLEOTIDE SEQUENCE [LARGE SCALE GENOMIC DNA]</scope>
    <source>
        <strain evidence="2 3">C5-26</strain>
    </source>
</reference>
<feature type="domain" description="VOC" evidence="1">
    <location>
        <begin position="12"/>
        <end position="127"/>
    </location>
</feature>
<proteinExistence type="predicted"/>
<evidence type="ECO:0000259" key="1">
    <source>
        <dbReference type="PROSITE" id="PS51819"/>
    </source>
</evidence>
<evidence type="ECO:0000313" key="3">
    <source>
        <dbReference type="Proteomes" id="UP000320244"/>
    </source>
</evidence>
<feature type="domain" description="VOC" evidence="1">
    <location>
        <begin position="141"/>
        <end position="254"/>
    </location>
</feature>
<dbReference type="Pfam" id="PF00903">
    <property type="entry name" value="Glyoxalase"/>
    <property type="match status" value="1"/>
</dbReference>
<dbReference type="Pfam" id="PF18029">
    <property type="entry name" value="Glyoxalase_6"/>
    <property type="match status" value="1"/>
</dbReference>
<dbReference type="InterPro" id="IPR041581">
    <property type="entry name" value="Glyoxalase_6"/>
</dbReference>
<protein>
    <submittedName>
        <fullName evidence="2">VOC family protein</fullName>
    </submittedName>
</protein>
<dbReference type="CDD" id="cd07247">
    <property type="entry name" value="SgaA_N_like"/>
    <property type="match status" value="1"/>
</dbReference>
<dbReference type="InterPro" id="IPR052164">
    <property type="entry name" value="Anthracycline_SecMetBiosynth"/>
</dbReference>
<gene>
    <name evidence="2" type="ORF">FGL98_04070</name>
</gene>
<dbReference type="Proteomes" id="UP000320244">
    <property type="component" value="Unassembled WGS sequence"/>
</dbReference>
<dbReference type="InterPro" id="IPR004360">
    <property type="entry name" value="Glyas_Fos-R_dOase_dom"/>
</dbReference>
<dbReference type="PANTHER" id="PTHR33993:SF10">
    <property type="entry name" value="CONSERVED PROTEIN"/>
    <property type="match status" value="1"/>
</dbReference>
<sequence length="254" mass="27144">MPTRETAWSAGAPCWVDCAFEAEHRGMHHARDFYGKLFGWHIVQDEEHGYAICLKDERPVAALVTKTDQDQPTSWTTYLASADVDASAAAIEEAGGRTVLAPGDVGDSGRAAYFTDPTGAYFGVWQARQHTGFGLVDEPGSVTHSSLLTRDLEASKTFYAKAFGYTYADESDAHATILLSDGSTGGGIHRAGQLPDDAPPTWLVHFAVADRDSSAQMAQELGATILMTVDTPGGPEAVLQGQHGEVFNITALPD</sequence>
<dbReference type="OrthoDB" id="9793039at2"/>
<dbReference type="SUPFAM" id="SSF54593">
    <property type="entry name" value="Glyoxalase/Bleomycin resistance protein/Dihydroxybiphenyl dioxygenase"/>
    <property type="match status" value="1"/>
</dbReference>
<dbReference type="InterPro" id="IPR029068">
    <property type="entry name" value="Glyas_Bleomycin-R_OHBP_Dase"/>
</dbReference>
<dbReference type="InterPro" id="IPR037523">
    <property type="entry name" value="VOC_core"/>
</dbReference>
<organism evidence="2 3">
    <name type="scientific">Leekyejoonella antrihumi</name>
    <dbReference type="NCBI Taxonomy" id="1660198"/>
    <lineage>
        <taxon>Bacteria</taxon>
        <taxon>Bacillati</taxon>
        <taxon>Actinomycetota</taxon>
        <taxon>Actinomycetes</taxon>
        <taxon>Micrococcales</taxon>
        <taxon>Dermacoccaceae</taxon>
        <taxon>Leekyejoonella</taxon>
    </lineage>
</organism>
<dbReference type="PANTHER" id="PTHR33993">
    <property type="entry name" value="GLYOXALASE-RELATED"/>
    <property type="match status" value="1"/>
</dbReference>
<comment type="caution">
    <text evidence="2">The sequence shown here is derived from an EMBL/GenBank/DDBJ whole genome shotgun (WGS) entry which is preliminary data.</text>
</comment>
<name>A0A563E5V3_9MICO</name>
<dbReference type="EMBL" id="VCQV01000004">
    <property type="protein sequence ID" value="TWP37897.1"/>
    <property type="molecule type" value="Genomic_DNA"/>
</dbReference>
<reference evidence="2 3" key="1">
    <citation type="submission" date="2019-05" db="EMBL/GenBank/DDBJ databases">
        <authorList>
            <person name="Lee S.D."/>
        </authorList>
    </citation>
    <scope>NUCLEOTIDE SEQUENCE [LARGE SCALE GENOMIC DNA]</scope>
    <source>
        <strain evidence="2 3">C5-26</strain>
    </source>
</reference>
<evidence type="ECO:0000313" key="2">
    <source>
        <dbReference type="EMBL" id="TWP37897.1"/>
    </source>
</evidence>
<dbReference type="PROSITE" id="PS51819">
    <property type="entry name" value="VOC"/>
    <property type="match status" value="2"/>
</dbReference>
<dbReference type="AlphaFoldDB" id="A0A563E5V3"/>
<keyword evidence="3" id="KW-1185">Reference proteome</keyword>
<dbReference type="RefSeq" id="WP_146315467.1">
    <property type="nucleotide sequence ID" value="NZ_VCQV01000004.1"/>
</dbReference>